<evidence type="ECO:0000259" key="5">
    <source>
        <dbReference type="PROSITE" id="PS50931"/>
    </source>
</evidence>
<dbReference type="PANTHER" id="PTHR30419:SF8">
    <property type="entry name" value="NITROGEN ASSIMILATION TRANSCRIPTIONAL ACTIVATOR-RELATED"/>
    <property type="match status" value="1"/>
</dbReference>
<sequence>MEKDNFRLRIRLRHIHCFLAIAQEGNLGKAAERLRLTQPAISKTLAELEDIASCKLFERDRQGARLTPQGENFLRHALGVLEALDAVSDSIGLDPRPESAVVNIGVLPSVGADLIPTALARFRRSHPLARVAIRTAANAPLLDMLKGGTVDFVLGRMADPHMMAGLSFELLYVEPLALLVRAAHPLASATGVSLGDIIACPLIVAPPGTVPRHRTESLLQAHGLELPSHCTETMSVSIARQLLLRTDAIWFAPSGTVREDIAQGALVSLPISTKGTEEPVGLLLRSDAAVTPVAKDLLRVLREMAAERRLPGER</sequence>
<dbReference type="Pfam" id="PF03466">
    <property type="entry name" value="LysR_substrate"/>
    <property type="match status" value="1"/>
</dbReference>
<dbReference type="EMBL" id="JAWIIV010000023">
    <property type="protein sequence ID" value="MEC4721935.1"/>
    <property type="molecule type" value="Genomic_DNA"/>
</dbReference>
<proteinExistence type="inferred from homology"/>
<dbReference type="Gene3D" id="1.10.10.10">
    <property type="entry name" value="Winged helix-like DNA-binding domain superfamily/Winged helix DNA-binding domain"/>
    <property type="match status" value="1"/>
</dbReference>
<evidence type="ECO:0000313" key="6">
    <source>
        <dbReference type="EMBL" id="MEC4721935.1"/>
    </source>
</evidence>
<dbReference type="PRINTS" id="PR00039">
    <property type="entry name" value="HTHLYSR"/>
</dbReference>
<dbReference type="Gene3D" id="3.40.190.10">
    <property type="entry name" value="Periplasmic binding protein-like II"/>
    <property type="match status" value="2"/>
</dbReference>
<reference evidence="6 7" key="1">
    <citation type="submission" date="2023-10" db="EMBL/GenBank/DDBJ databases">
        <title>Noviherbaspirillum sp. CPCC 100848 genome assembly.</title>
        <authorList>
            <person name="Li X.Y."/>
            <person name="Fang X.M."/>
        </authorList>
    </citation>
    <scope>NUCLEOTIDE SEQUENCE [LARGE SCALE GENOMIC DNA]</scope>
    <source>
        <strain evidence="6 7">CPCC 100848</strain>
    </source>
</reference>
<dbReference type="RefSeq" id="WP_326508615.1">
    <property type="nucleotide sequence ID" value="NZ_JAWIIV010000023.1"/>
</dbReference>
<accession>A0ABU6JEH4</accession>
<keyword evidence="7" id="KW-1185">Reference proteome</keyword>
<dbReference type="InterPro" id="IPR000847">
    <property type="entry name" value="LysR_HTH_N"/>
</dbReference>
<dbReference type="Pfam" id="PF00126">
    <property type="entry name" value="HTH_1"/>
    <property type="match status" value="1"/>
</dbReference>
<name>A0ABU6JEH4_9BURK</name>
<evidence type="ECO:0000313" key="7">
    <source>
        <dbReference type="Proteomes" id="UP001352263"/>
    </source>
</evidence>
<dbReference type="InterPro" id="IPR005119">
    <property type="entry name" value="LysR_subst-bd"/>
</dbReference>
<dbReference type="PANTHER" id="PTHR30419">
    <property type="entry name" value="HTH-TYPE TRANSCRIPTIONAL REGULATOR YBHD"/>
    <property type="match status" value="1"/>
</dbReference>
<dbReference type="InterPro" id="IPR050950">
    <property type="entry name" value="HTH-type_LysR_regulators"/>
</dbReference>
<comment type="similarity">
    <text evidence="1">Belongs to the LysR transcriptional regulatory family.</text>
</comment>
<evidence type="ECO:0000256" key="1">
    <source>
        <dbReference type="ARBA" id="ARBA00009437"/>
    </source>
</evidence>
<comment type="caution">
    <text evidence="6">The sequence shown here is derived from an EMBL/GenBank/DDBJ whole genome shotgun (WGS) entry which is preliminary data.</text>
</comment>
<dbReference type="SUPFAM" id="SSF53850">
    <property type="entry name" value="Periplasmic binding protein-like II"/>
    <property type="match status" value="1"/>
</dbReference>
<gene>
    <name evidence="6" type="primary">pcaQ</name>
    <name evidence="6" type="ORF">RY831_22455</name>
</gene>
<evidence type="ECO:0000256" key="4">
    <source>
        <dbReference type="ARBA" id="ARBA00023163"/>
    </source>
</evidence>
<evidence type="ECO:0000256" key="2">
    <source>
        <dbReference type="ARBA" id="ARBA00023015"/>
    </source>
</evidence>
<dbReference type="InterPro" id="IPR036388">
    <property type="entry name" value="WH-like_DNA-bd_sf"/>
</dbReference>
<feature type="domain" description="HTH lysR-type" evidence="5">
    <location>
        <begin position="10"/>
        <end position="67"/>
    </location>
</feature>
<organism evidence="6 7">
    <name type="scientific">Noviherbaspirillum album</name>
    <dbReference type="NCBI Taxonomy" id="3080276"/>
    <lineage>
        <taxon>Bacteria</taxon>
        <taxon>Pseudomonadati</taxon>
        <taxon>Pseudomonadota</taxon>
        <taxon>Betaproteobacteria</taxon>
        <taxon>Burkholderiales</taxon>
        <taxon>Oxalobacteraceae</taxon>
        <taxon>Noviherbaspirillum</taxon>
    </lineage>
</organism>
<dbReference type="Proteomes" id="UP001352263">
    <property type="component" value="Unassembled WGS sequence"/>
</dbReference>
<dbReference type="NCBIfam" id="TIGR02424">
    <property type="entry name" value="TF_pcaQ"/>
    <property type="match status" value="1"/>
</dbReference>
<protein>
    <submittedName>
        <fullName evidence="6">Pca operon transcription factor PcaQ</fullName>
    </submittedName>
</protein>
<dbReference type="InterPro" id="IPR036390">
    <property type="entry name" value="WH_DNA-bd_sf"/>
</dbReference>
<dbReference type="SUPFAM" id="SSF46785">
    <property type="entry name" value="Winged helix' DNA-binding domain"/>
    <property type="match status" value="1"/>
</dbReference>
<keyword evidence="4" id="KW-0804">Transcription</keyword>
<evidence type="ECO:0000256" key="3">
    <source>
        <dbReference type="ARBA" id="ARBA00023125"/>
    </source>
</evidence>
<keyword evidence="2" id="KW-0805">Transcription regulation</keyword>
<dbReference type="PROSITE" id="PS50931">
    <property type="entry name" value="HTH_LYSR"/>
    <property type="match status" value="1"/>
</dbReference>
<keyword evidence="3" id="KW-0238">DNA-binding</keyword>
<dbReference type="InterPro" id="IPR012787">
    <property type="entry name" value="TF_PcaQ"/>
</dbReference>